<comment type="caution">
    <text evidence="12">The sequence shown here is derived from an EMBL/GenBank/DDBJ whole genome shotgun (WGS) entry which is preliminary data.</text>
</comment>
<dbReference type="PROSITE" id="PS00595">
    <property type="entry name" value="AA_TRANSFER_CLASS_5"/>
    <property type="match status" value="1"/>
</dbReference>
<evidence type="ECO:0000256" key="3">
    <source>
        <dbReference type="ARBA" id="ARBA00012239"/>
    </source>
</evidence>
<keyword evidence="8" id="KW-0411">Iron-sulfur</keyword>
<evidence type="ECO:0000256" key="8">
    <source>
        <dbReference type="ARBA" id="ARBA00023014"/>
    </source>
</evidence>
<evidence type="ECO:0000256" key="4">
    <source>
        <dbReference type="ARBA" id="ARBA00022679"/>
    </source>
</evidence>
<dbReference type="Gene3D" id="3.40.640.10">
    <property type="entry name" value="Type I PLP-dependent aspartate aminotransferase-like (Major domain)"/>
    <property type="match status" value="1"/>
</dbReference>
<dbReference type="InterPro" id="IPR016454">
    <property type="entry name" value="Cysteine_dSase"/>
</dbReference>
<dbReference type="InterPro" id="IPR015422">
    <property type="entry name" value="PyrdxlP-dep_Trfase_small"/>
</dbReference>
<feature type="domain" description="Aminotransferase class V" evidence="11">
    <location>
        <begin position="3"/>
        <end position="363"/>
    </location>
</feature>
<evidence type="ECO:0000256" key="10">
    <source>
        <dbReference type="RuleBase" id="RU004504"/>
    </source>
</evidence>
<proteinExistence type="inferred from homology"/>
<evidence type="ECO:0000256" key="7">
    <source>
        <dbReference type="ARBA" id="ARBA00023004"/>
    </source>
</evidence>
<dbReference type="AlphaFoldDB" id="A0A423GK45"/>
<dbReference type="PANTHER" id="PTHR11601:SF34">
    <property type="entry name" value="CYSTEINE DESULFURASE"/>
    <property type="match status" value="1"/>
</dbReference>
<dbReference type="PANTHER" id="PTHR11601">
    <property type="entry name" value="CYSTEINE DESULFURYLASE FAMILY MEMBER"/>
    <property type="match status" value="1"/>
</dbReference>
<dbReference type="Proteomes" id="UP000284684">
    <property type="component" value="Unassembled WGS sequence"/>
</dbReference>
<evidence type="ECO:0000313" key="12">
    <source>
        <dbReference type="EMBL" id="ROM90785.1"/>
    </source>
</evidence>
<evidence type="ECO:0000256" key="5">
    <source>
        <dbReference type="ARBA" id="ARBA00022723"/>
    </source>
</evidence>
<sequence>MDIYLDSAATTKCNEQVILSMSQFLADHYGNASSPHKMGKIAQHAVNVARAKIANALRVSSTEVVFTSGATESNNIVIQGAFGYGETAPVNAVFCPIDHKSTIEVSKELCRRGVDVRYVKVGRNGRVCLSSLEALIDDNTRLVSISYVNSEIGTFQDLNEISRLCESRKLILHVDAAQAFGKLKLEVENSRIDCISLSAHKIGGPKGIGALYVRKATQQRLRPLTFGGERNSLRSGTMPTQLIVGLGVACEIRSGADLESEWSHLTALRDLFLSGLSSAGVMYEVNSSLDVSVPHILNISFQGVRAETLISSLDNIYIASGSACNSDSLEPSYVLKGIGMSDQSANCSVRISLHPDITRSHIEDAVHIIANKVLQLQSFV</sequence>
<comment type="catalytic activity">
    <reaction evidence="9">
        <text>(sulfur carrier)-H + L-cysteine = (sulfur carrier)-SH + L-alanine</text>
        <dbReference type="Rhea" id="RHEA:43892"/>
        <dbReference type="Rhea" id="RHEA-COMP:14737"/>
        <dbReference type="Rhea" id="RHEA-COMP:14739"/>
        <dbReference type="ChEBI" id="CHEBI:29917"/>
        <dbReference type="ChEBI" id="CHEBI:35235"/>
        <dbReference type="ChEBI" id="CHEBI:57972"/>
        <dbReference type="ChEBI" id="CHEBI:64428"/>
        <dbReference type="EC" id="2.8.1.7"/>
    </reaction>
</comment>
<organism evidence="12 13">
    <name type="scientific">Pseudomonas brassicacearum</name>
    <dbReference type="NCBI Taxonomy" id="930166"/>
    <lineage>
        <taxon>Bacteria</taxon>
        <taxon>Pseudomonadati</taxon>
        <taxon>Pseudomonadota</taxon>
        <taxon>Gammaproteobacteria</taxon>
        <taxon>Pseudomonadales</taxon>
        <taxon>Pseudomonadaceae</taxon>
        <taxon>Pseudomonas</taxon>
    </lineage>
</organism>
<gene>
    <name evidence="12" type="ORF">BK658_25715</name>
</gene>
<reference evidence="12 13" key="1">
    <citation type="submission" date="2016-10" db="EMBL/GenBank/DDBJ databases">
        <title>Comparative genome analysis of multiple Pseudomonas spp. focuses on biocontrol and plant growth promoting traits.</title>
        <authorList>
            <person name="Tao X.-Y."/>
            <person name="Taylor C.G."/>
        </authorList>
    </citation>
    <scope>NUCLEOTIDE SEQUENCE [LARGE SCALE GENOMIC DNA]</scope>
    <source>
        <strain evidence="12 13">37D10</strain>
    </source>
</reference>
<dbReference type="InterPro" id="IPR015424">
    <property type="entry name" value="PyrdxlP-dep_Trfase"/>
</dbReference>
<dbReference type="GO" id="GO:0031071">
    <property type="term" value="F:cysteine desulfurase activity"/>
    <property type="evidence" value="ECO:0007669"/>
    <property type="project" value="UniProtKB-EC"/>
</dbReference>
<name>A0A423GK45_9PSED</name>
<dbReference type="SUPFAM" id="SSF53383">
    <property type="entry name" value="PLP-dependent transferases"/>
    <property type="match status" value="1"/>
</dbReference>
<dbReference type="RefSeq" id="WP_123584896.1">
    <property type="nucleotide sequence ID" value="NZ_MOBI01000029.1"/>
</dbReference>
<evidence type="ECO:0000256" key="2">
    <source>
        <dbReference type="ARBA" id="ARBA00006490"/>
    </source>
</evidence>
<dbReference type="InterPro" id="IPR015421">
    <property type="entry name" value="PyrdxlP-dep_Trfase_major"/>
</dbReference>
<protein>
    <recommendedName>
        <fullName evidence="3">cysteine desulfurase</fullName>
        <ecNumber evidence="3">2.8.1.7</ecNumber>
    </recommendedName>
</protein>
<evidence type="ECO:0000256" key="1">
    <source>
        <dbReference type="ARBA" id="ARBA00001933"/>
    </source>
</evidence>
<accession>A0A423GK45</accession>
<dbReference type="InterPro" id="IPR020578">
    <property type="entry name" value="Aminotrans_V_PyrdxlP_BS"/>
</dbReference>
<dbReference type="EC" id="2.8.1.7" evidence="3"/>
<dbReference type="GO" id="GO:0051536">
    <property type="term" value="F:iron-sulfur cluster binding"/>
    <property type="evidence" value="ECO:0007669"/>
    <property type="project" value="UniProtKB-KW"/>
</dbReference>
<evidence type="ECO:0000313" key="13">
    <source>
        <dbReference type="Proteomes" id="UP000284684"/>
    </source>
</evidence>
<dbReference type="InterPro" id="IPR000192">
    <property type="entry name" value="Aminotrans_V_dom"/>
</dbReference>
<dbReference type="EMBL" id="MOBI01000029">
    <property type="protein sequence ID" value="ROM90785.1"/>
    <property type="molecule type" value="Genomic_DNA"/>
</dbReference>
<evidence type="ECO:0000256" key="6">
    <source>
        <dbReference type="ARBA" id="ARBA00022898"/>
    </source>
</evidence>
<keyword evidence="4" id="KW-0808">Transferase</keyword>
<keyword evidence="5" id="KW-0479">Metal-binding</keyword>
<keyword evidence="7" id="KW-0408">Iron</keyword>
<dbReference type="Gene3D" id="3.90.1150.10">
    <property type="entry name" value="Aspartate Aminotransferase, domain 1"/>
    <property type="match status" value="1"/>
</dbReference>
<keyword evidence="6" id="KW-0663">Pyridoxal phosphate</keyword>
<evidence type="ECO:0000259" key="11">
    <source>
        <dbReference type="Pfam" id="PF00266"/>
    </source>
</evidence>
<evidence type="ECO:0000256" key="9">
    <source>
        <dbReference type="ARBA" id="ARBA00050776"/>
    </source>
</evidence>
<comment type="cofactor">
    <cofactor evidence="1 10">
        <name>pyridoxal 5'-phosphate</name>
        <dbReference type="ChEBI" id="CHEBI:597326"/>
    </cofactor>
</comment>
<dbReference type="PIRSF" id="PIRSF005572">
    <property type="entry name" value="NifS"/>
    <property type="match status" value="1"/>
</dbReference>
<comment type="similarity">
    <text evidence="2">Belongs to the class-V pyridoxal-phosphate-dependent aminotransferase family. NifS/IscS subfamily.</text>
</comment>
<dbReference type="Pfam" id="PF00266">
    <property type="entry name" value="Aminotran_5"/>
    <property type="match status" value="1"/>
</dbReference>
<dbReference type="GO" id="GO:0046872">
    <property type="term" value="F:metal ion binding"/>
    <property type="evidence" value="ECO:0007669"/>
    <property type="project" value="UniProtKB-KW"/>
</dbReference>